<dbReference type="InterPro" id="IPR045057">
    <property type="entry name" value="Gcn5-rel_NAT"/>
</dbReference>
<comment type="caution">
    <text evidence="2">The sequence shown here is derived from an EMBL/GenBank/DDBJ whole genome shotgun (WGS) entry which is preliminary data.</text>
</comment>
<dbReference type="Pfam" id="PF14542">
    <property type="entry name" value="Acetyltransf_CG"/>
    <property type="match status" value="1"/>
</dbReference>
<dbReference type="PANTHER" id="PTHR31435:SF9">
    <property type="entry name" value="PROTEIN NATD1"/>
    <property type="match status" value="1"/>
</dbReference>
<gene>
    <name evidence="2" type="ORF">EPA99_04600</name>
</gene>
<keyword evidence="3" id="KW-1185">Reference proteome</keyword>
<dbReference type="Gene3D" id="3.40.630.30">
    <property type="match status" value="1"/>
</dbReference>
<dbReference type="PROSITE" id="PS51729">
    <property type="entry name" value="GNAT_YJDJ"/>
    <property type="match status" value="1"/>
</dbReference>
<protein>
    <submittedName>
        <fullName evidence="2">N-acetyltransferase</fullName>
    </submittedName>
</protein>
<evidence type="ECO:0000313" key="3">
    <source>
        <dbReference type="Proteomes" id="UP000289784"/>
    </source>
</evidence>
<reference evidence="2 3" key="1">
    <citation type="submission" date="2019-01" db="EMBL/GenBank/DDBJ databases">
        <title>Pseudoxanthomonas composti sp. nov., isolated from compost.</title>
        <authorList>
            <person name="Yang G."/>
        </authorList>
    </citation>
    <scope>NUCLEOTIDE SEQUENCE [LARGE SCALE GENOMIC DNA]</scope>
    <source>
        <strain evidence="2 3">GSS15</strain>
    </source>
</reference>
<proteinExistence type="predicted"/>
<dbReference type="OrthoDB" id="9813275at2"/>
<dbReference type="InterPro" id="IPR016181">
    <property type="entry name" value="Acyl_CoA_acyltransferase"/>
</dbReference>
<dbReference type="EMBL" id="SAWZ01000002">
    <property type="protein sequence ID" value="RXR07205.1"/>
    <property type="molecule type" value="Genomic_DNA"/>
</dbReference>
<dbReference type="RefSeq" id="WP_129470020.1">
    <property type="nucleotide sequence ID" value="NZ_SAWZ01000002.1"/>
</dbReference>
<dbReference type="SUPFAM" id="SSF55729">
    <property type="entry name" value="Acyl-CoA N-acyltransferases (Nat)"/>
    <property type="match status" value="1"/>
</dbReference>
<dbReference type="Proteomes" id="UP000289784">
    <property type="component" value="Unassembled WGS sequence"/>
</dbReference>
<accession>A0A4Q1JX48</accession>
<keyword evidence="2" id="KW-0808">Transferase</keyword>
<evidence type="ECO:0000313" key="2">
    <source>
        <dbReference type="EMBL" id="RXR07205.1"/>
    </source>
</evidence>
<dbReference type="AlphaFoldDB" id="A0A4Q1JX48"/>
<sequence>MVTDPSSPSATPQHQPGRHRFVFVREDGEAELTYHLDPAGALVVDHTFVPDAWRGQGIAALLMGACVDHAIAQGLKVVPRCSYAAVFLDRHPELAERVS</sequence>
<dbReference type="CDD" id="cd04301">
    <property type="entry name" value="NAT_SF"/>
    <property type="match status" value="1"/>
</dbReference>
<dbReference type="InterPro" id="IPR031165">
    <property type="entry name" value="GNAT_YJDJ"/>
</dbReference>
<dbReference type="PANTHER" id="PTHR31435">
    <property type="entry name" value="PROTEIN NATD1"/>
    <property type="match status" value="1"/>
</dbReference>
<feature type="domain" description="N-acetyltransferase" evidence="1">
    <location>
        <begin position="13"/>
        <end position="99"/>
    </location>
</feature>
<dbReference type="GO" id="GO:0016740">
    <property type="term" value="F:transferase activity"/>
    <property type="evidence" value="ECO:0007669"/>
    <property type="project" value="UniProtKB-KW"/>
</dbReference>
<evidence type="ECO:0000259" key="1">
    <source>
        <dbReference type="PROSITE" id="PS51729"/>
    </source>
</evidence>
<organism evidence="2 3">
    <name type="scientific">Pseudoxanthomonas composti</name>
    <dbReference type="NCBI Taxonomy" id="2137479"/>
    <lineage>
        <taxon>Bacteria</taxon>
        <taxon>Pseudomonadati</taxon>
        <taxon>Pseudomonadota</taxon>
        <taxon>Gammaproteobacteria</taxon>
        <taxon>Lysobacterales</taxon>
        <taxon>Lysobacteraceae</taxon>
        <taxon>Pseudoxanthomonas</taxon>
    </lineage>
</organism>
<name>A0A4Q1JX48_9GAMM</name>